<evidence type="ECO:0000313" key="1">
    <source>
        <dbReference type="Proteomes" id="UP000887540"/>
    </source>
</evidence>
<proteinExistence type="predicted"/>
<organism evidence="1 2">
    <name type="scientific">Acrobeloides nanus</name>
    <dbReference type="NCBI Taxonomy" id="290746"/>
    <lineage>
        <taxon>Eukaryota</taxon>
        <taxon>Metazoa</taxon>
        <taxon>Ecdysozoa</taxon>
        <taxon>Nematoda</taxon>
        <taxon>Chromadorea</taxon>
        <taxon>Rhabditida</taxon>
        <taxon>Tylenchina</taxon>
        <taxon>Cephalobomorpha</taxon>
        <taxon>Cephaloboidea</taxon>
        <taxon>Cephalobidae</taxon>
        <taxon>Acrobeloides</taxon>
    </lineage>
</organism>
<sequence length="133" mass="15527">MATNVTKFNGFALNVSYGLLNPLMRDGLNFVSFCHDRYLSFGRHKDDFCWTYLSNYSIASLQLDISYYSYLYFAHPVFELGHIYLINSVQTRDGIKPYTYQDACLNNTFHDKGNKWHGTSSFCCVSWKNRQDI</sequence>
<protein>
    <submittedName>
        <fullName evidence="2">Uncharacterized protein</fullName>
    </submittedName>
</protein>
<dbReference type="AlphaFoldDB" id="A0A914D850"/>
<dbReference type="Proteomes" id="UP000887540">
    <property type="component" value="Unplaced"/>
</dbReference>
<reference evidence="2" key="1">
    <citation type="submission" date="2022-11" db="UniProtKB">
        <authorList>
            <consortium name="WormBaseParasite"/>
        </authorList>
    </citation>
    <scope>IDENTIFICATION</scope>
</reference>
<evidence type="ECO:0000313" key="2">
    <source>
        <dbReference type="WBParaSite" id="ACRNAN_scaffold20641.g13563.t1"/>
    </source>
</evidence>
<accession>A0A914D850</accession>
<keyword evidence="1" id="KW-1185">Reference proteome</keyword>
<dbReference type="WBParaSite" id="ACRNAN_scaffold20641.g13563.t1">
    <property type="protein sequence ID" value="ACRNAN_scaffold20641.g13563.t1"/>
    <property type="gene ID" value="ACRNAN_scaffold20641.g13563"/>
</dbReference>
<name>A0A914D850_9BILA</name>